<keyword evidence="2" id="KW-1185">Reference proteome</keyword>
<organism evidence="1 2">
    <name type="scientific">Mycena indigotica</name>
    <dbReference type="NCBI Taxonomy" id="2126181"/>
    <lineage>
        <taxon>Eukaryota</taxon>
        <taxon>Fungi</taxon>
        <taxon>Dikarya</taxon>
        <taxon>Basidiomycota</taxon>
        <taxon>Agaricomycotina</taxon>
        <taxon>Agaricomycetes</taxon>
        <taxon>Agaricomycetidae</taxon>
        <taxon>Agaricales</taxon>
        <taxon>Marasmiineae</taxon>
        <taxon>Mycenaceae</taxon>
        <taxon>Mycena</taxon>
    </lineage>
</organism>
<proteinExistence type="predicted"/>
<reference evidence="1" key="1">
    <citation type="submission" date="2020-05" db="EMBL/GenBank/DDBJ databases">
        <title>Mycena genomes resolve the evolution of fungal bioluminescence.</title>
        <authorList>
            <person name="Tsai I.J."/>
        </authorList>
    </citation>
    <scope>NUCLEOTIDE SEQUENCE</scope>
    <source>
        <strain evidence="1">171206Taipei</strain>
    </source>
</reference>
<dbReference type="RefSeq" id="XP_037218379.1">
    <property type="nucleotide sequence ID" value="XM_037365137.1"/>
</dbReference>
<evidence type="ECO:0000313" key="1">
    <source>
        <dbReference type="EMBL" id="KAF7298991.1"/>
    </source>
</evidence>
<accession>A0A8H6SHX6</accession>
<dbReference type="Proteomes" id="UP000636479">
    <property type="component" value="Unassembled WGS sequence"/>
</dbReference>
<dbReference type="AlphaFoldDB" id="A0A8H6SHX6"/>
<comment type="caution">
    <text evidence="1">The sequence shown here is derived from an EMBL/GenBank/DDBJ whole genome shotgun (WGS) entry which is preliminary data.</text>
</comment>
<dbReference type="EMBL" id="JACAZF010000007">
    <property type="protein sequence ID" value="KAF7298991.1"/>
    <property type="molecule type" value="Genomic_DNA"/>
</dbReference>
<protein>
    <submittedName>
        <fullName evidence="1">Uncharacterized protein</fullName>
    </submittedName>
</protein>
<sequence>MSDLDELGPSLQSLHISEHKINRIVGNVFACGNSYVVERLPDVHDDFFTVLEGDGVPLVAKDASLDRFARLVDQGYPVLFRRPPTWGLDFFISMVAARLDLKYKELDPFAPFRAATPPSKWSRHNLHRYHILHLDLGSMNNPTNLIPDLEAYFHQQCMALIAQYQLNMHFPPPKCVRCGIPYMTITCFAMYLRDHRIMAPLLVIISNFDAPIWSLGNCGPILDSLFNGLESATEREVIGGLLLFSDFNDGTLFPCLKRRPDEPFPDSPKRHLVNLKCTLDVTYHPAFQTAVGFSRQDIADLDEAFKSKGKLRLQTLLQAVDAKTLPANFNGPWDTNNSSLLELAMESDTMDVAMYPTRLVFNLVANYIL</sequence>
<dbReference type="OrthoDB" id="2997289at2759"/>
<gene>
    <name evidence="1" type="ORF">MIND_00847300</name>
</gene>
<dbReference type="GeneID" id="59347653"/>
<evidence type="ECO:0000313" key="2">
    <source>
        <dbReference type="Proteomes" id="UP000636479"/>
    </source>
</evidence>
<name>A0A8H6SHX6_9AGAR</name>